<dbReference type="OrthoDB" id="3503208at2759"/>
<dbReference type="AlphaFoldDB" id="A0A2J6RW93"/>
<feature type="region of interest" description="Disordered" evidence="1">
    <location>
        <begin position="217"/>
        <end position="237"/>
    </location>
</feature>
<evidence type="ECO:0000256" key="1">
    <source>
        <dbReference type="SAM" id="MobiDB-lite"/>
    </source>
</evidence>
<dbReference type="EMBL" id="KZ613943">
    <property type="protein sequence ID" value="PMD42782.1"/>
    <property type="molecule type" value="Genomic_DNA"/>
</dbReference>
<reference evidence="2 3" key="1">
    <citation type="submission" date="2016-04" db="EMBL/GenBank/DDBJ databases">
        <title>A degradative enzymes factory behind the ericoid mycorrhizal symbiosis.</title>
        <authorList>
            <consortium name="DOE Joint Genome Institute"/>
            <person name="Martino E."/>
            <person name="Morin E."/>
            <person name="Grelet G."/>
            <person name="Kuo A."/>
            <person name="Kohler A."/>
            <person name="Daghino S."/>
            <person name="Barry K."/>
            <person name="Choi C."/>
            <person name="Cichocki N."/>
            <person name="Clum A."/>
            <person name="Copeland A."/>
            <person name="Hainaut M."/>
            <person name="Haridas S."/>
            <person name="Labutti K."/>
            <person name="Lindquist E."/>
            <person name="Lipzen A."/>
            <person name="Khouja H.-R."/>
            <person name="Murat C."/>
            <person name="Ohm R."/>
            <person name="Olson A."/>
            <person name="Spatafora J."/>
            <person name="Veneault-Fourrey C."/>
            <person name="Henrissat B."/>
            <person name="Grigoriev I."/>
            <person name="Martin F."/>
            <person name="Perotto S."/>
        </authorList>
    </citation>
    <scope>NUCLEOTIDE SEQUENCE [LARGE SCALE GENOMIC DNA]</scope>
    <source>
        <strain evidence="2 3">F</strain>
    </source>
</reference>
<dbReference type="Pfam" id="PF05988">
    <property type="entry name" value="DUF899"/>
    <property type="match status" value="1"/>
</dbReference>
<dbReference type="Proteomes" id="UP000235786">
    <property type="component" value="Unassembled WGS sequence"/>
</dbReference>
<evidence type="ECO:0000313" key="2">
    <source>
        <dbReference type="EMBL" id="PMD42782.1"/>
    </source>
</evidence>
<evidence type="ECO:0008006" key="4">
    <source>
        <dbReference type="Google" id="ProtNLM"/>
    </source>
</evidence>
<keyword evidence="3" id="KW-1185">Reference proteome</keyword>
<evidence type="ECO:0000313" key="3">
    <source>
        <dbReference type="Proteomes" id="UP000235786"/>
    </source>
</evidence>
<name>A0A2J6RW93_HYAVF</name>
<dbReference type="InterPro" id="IPR010296">
    <property type="entry name" value="DUF899_thioredox"/>
</dbReference>
<gene>
    <name evidence="2" type="ORF">L207DRAFT_457282</name>
</gene>
<proteinExistence type="predicted"/>
<sequence length="264" mass="29639">MVATPPTVDRETFQKQLDRLRVREKAHTHEGDAIAAARRQLPMVEVDSATPLVGATGTISLLEAFEGRTQLFASYHMWHNGLPAADQCEGCTYFTGQALELSYLHSRDVTFAVFCKGPFDESNRYREFMGWDMMPWYSVPEESYARLDLGPGGHGFGMKACYLRDGDRVFETYWNTSRGCEPMGSSYGMLDMTVYGRQEPWEDSPEGWPQLFKTDASQFRSEKGETKTNRPGISGRPIPQWARLAAGHDDNLGSTTVGVAEECH</sequence>
<protein>
    <recommendedName>
        <fullName evidence="4">DUF899-domain-containing protein</fullName>
    </recommendedName>
</protein>
<accession>A0A2J6RW93</accession>
<organism evidence="2 3">
    <name type="scientific">Hyaloscypha variabilis (strain UAMH 11265 / GT02V1 / F)</name>
    <name type="common">Meliniomyces variabilis</name>
    <dbReference type="NCBI Taxonomy" id="1149755"/>
    <lineage>
        <taxon>Eukaryota</taxon>
        <taxon>Fungi</taxon>
        <taxon>Dikarya</taxon>
        <taxon>Ascomycota</taxon>
        <taxon>Pezizomycotina</taxon>
        <taxon>Leotiomycetes</taxon>
        <taxon>Helotiales</taxon>
        <taxon>Hyaloscyphaceae</taxon>
        <taxon>Hyaloscypha</taxon>
        <taxon>Hyaloscypha variabilis</taxon>
    </lineage>
</organism>